<evidence type="ECO:0000259" key="7">
    <source>
        <dbReference type="PROSITE" id="PS51192"/>
    </source>
</evidence>
<evidence type="ECO:0000256" key="3">
    <source>
        <dbReference type="ARBA" id="ARBA00022806"/>
    </source>
</evidence>
<dbReference type="SUPFAM" id="SSF52540">
    <property type="entry name" value="P-loop containing nucleoside triphosphate hydrolases"/>
    <property type="match status" value="1"/>
</dbReference>
<dbReference type="SMART" id="SM00487">
    <property type="entry name" value="DEXDc"/>
    <property type="match status" value="1"/>
</dbReference>
<protein>
    <recommendedName>
        <fullName evidence="7">Helicase ATP-binding domain-containing protein</fullName>
    </recommendedName>
</protein>
<evidence type="ECO:0000256" key="4">
    <source>
        <dbReference type="ARBA" id="ARBA00022840"/>
    </source>
</evidence>
<evidence type="ECO:0000313" key="9">
    <source>
        <dbReference type="Proteomes" id="UP001497457"/>
    </source>
</evidence>
<evidence type="ECO:0000256" key="6">
    <source>
        <dbReference type="SAM" id="MobiDB-lite"/>
    </source>
</evidence>
<dbReference type="GO" id="GO:0005524">
    <property type="term" value="F:ATP binding"/>
    <property type="evidence" value="ECO:0007669"/>
    <property type="project" value="UniProtKB-KW"/>
</dbReference>
<comment type="subcellular location">
    <subcellularLocation>
        <location evidence="1">Nucleus</location>
    </subcellularLocation>
</comment>
<dbReference type="PANTHER" id="PTHR45821">
    <property type="entry name" value="SNF2 DOMAIN-CONTAINING PROTEIN CLASSY 2-RELATED"/>
    <property type="match status" value="1"/>
</dbReference>
<dbReference type="GO" id="GO:0005634">
    <property type="term" value="C:nucleus"/>
    <property type="evidence" value="ECO:0007669"/>
    <property type="project" value="UniProtKB-SubCell"/>
</dbReference>
<sequence length="711" mass="80637">MAEFICVHRIYYSRHKKSAERCKSVFTAVVATYSSGHALPSADRVTSLGFGSASKGWEKIRQRKVQLINLLSSMERPSENCAGGKLHNRSMEPTKQKGKTDIVVIDLDDEDGNNSVYNKLAPKTNKELTTSELASNIKKWVASNGMSQAFETMHAEGDKSKQIVPYGQSAVLVNRFPLQTSWQPSIQFERVVLQKKPEEQRMQDLVAANIAEKGAETQVFLSLPTERKRRSGPSLHVSEDATTAPKQRKRKSDTCPVPADLSLDLRQTDISSEPDLPIEEEEKPKNESDGLEEYWKDFSLAIESTKLDAVDETANEKEEGNGNMEGVDCNHDIRIHEDLGHVCRVCGSGKTFMLISFIQSFLARYPSARPLVVLPKGIVGTWKREIQQWQVQDIPLYDFYSVKAEKRVDQLEVLKSWEDKMSILFLGYKQFSTIISDDSGSKAAAACRERLLKVPNLLIMDEGHTPRNKKTDVLESLNRVETPRKVILSGTLFQNHVEEVFNILNLVRPKFLKMESSLPIVRRLMSQVEMSGISSKGIDDSDFTKSVEKTLLNDADFKRKPHLIRGLRELTKDVLPYYKAAESDEEKRHETASKKEVISKLWFEWSEHCTTEDFKLGQVDIDDSGDELLDTNAMRQAIKALCRRLVAAESDEEKRHETASKKEVISKLWFEWSEHCTTEDFKLGQVDIDDSGDELLDTNAMRQAIKALCRR</sequence>
<dbReference type="AlphaFoldDB" id="A0ABC9CX10"/>
<reference evidence="9" key="1">
    <citation type="submission" date="2024-06" db="EMBL/GenBank/DDBJ databases">
        <authorList>
            <person name="Ryan C."/>
        </authorList>
    </citation>
    <scope>NUCLEOTIDE SEQUENCE [LARGE SCALE GENOMIC DNA]</scope>
</reference>
<gene>
    <name evidence="8" type="ORF">URODEC1_LOCUS79318</name>
</gene>
<dbReference type="PANTHER" id="PTHR45821:SF1">
    <property type="entry name" value="ATP-DEPENDENT HELICASE FAMILY PROTEIN-RELATED"/>
    <property type="match status" value="1"/>
</dbReference>
<dbReference type="InterPro" id="IPR027417">
    <property type="entry name" value="P-loop_NTPase"/>
</dbReference>
<feature type="compositionally biased region" description="Basic and acidic residues" evidence="6">
    <location>
        <begin position="89"/>
        <end position="98"/>
    </location>
</feature>
<dbReference type="Pfam" id="PF00176">
    <property type="entry name" value="SNF2-rel_dom"/>
    <property type="match status" value="1"/>
</dbReference>
<feature type="region of interest" description="Disordered" evidence="6">
    <location>
        <begin position="221"/>
        <end position="290"/>
    </location>
</feature>
<evidence type="ECO:0000313" key="8">
    <source>
        <dbReference type="EMBL" id="CAL5027346.1"/>
    </source>
</evidence>
<keyword evidence="9" id="KW-1185">Reference proteome</keyword>
<keyword evidence="2" id="KW-0547">Nucleotide-binding</keyword>
<keyword evidence="5" id="KW-0539">Nucleus</keyword>
<feature type="region of interest" description="Disordered" evidence="6">
    <location>
        <begin position="79"/>
        <end position="98"/>
    </location>
</feature>
<name>A0ABC9CX10_9POAL</name>
<keyword evidence="3" id="KW-0347">Helicase</keyword>
<evidence type="ECO:0000256" key="1">
    <source>
        <dbReference type="ARBA" id="ARBA00004123"/>
    </source>
</evidence>
<dbReference type="Gene3D" id="3.40.50.10810">
    <property type="entry name" value="Tandem AAA-ATPase domain"/>
    <property type="match status" value="1"/>
</dbReference>
<keyword evidence="4" id="KW-0067">ATP-binding</keyword>
<dbReference type="EMBL" id="OZ075140">
    <property type="protein sequence ID" value="CAL5027346.1"/>
    <property type="molecule type" value="Genomic_DNA"/>
</dbReference>
<dbReference type="InterPro" id="IPR038718">
    <property type="entry name" value="SNF2-like_sf"/>
</dbReference>
<evidence type="ECO:0000256" key="5">
    <source>
        <dbReference type="ARBA" id="ARBA00023242"/>
    </source>
</evidence>
<dbReference type="InterPro" id="IPR000330">
    <property type="entry name" value="SNF2_N"/>
</dbReference>
<dbReference type="Proteomes" id="UP001497457">
    <property type="component" value="Chromosome 30rd"/>
</dbReference>
<accession>A0ABC9CX10</accession>
<dbReference type="PROSITE" id="PS51192">
    <property type="entry name" value="HELICASE_ATP_BIND_1"/>
    <property type="match status" value="1"/>
</dbReference>
<organism evidence="8 9">
    <name type="scientific">Urochloa decumbens</name>
    <dbReference type="NCBI Taxonomy" id="240449"/>
    <lineage>
        <taxon>Eukaryota</taxon>
        <taxon>Viridiplantae</taxon>
        <taxon>Streptophyta</taxon>
        <taxon>Embryophyta</taxon>
        <taxon>Tracheophyta</taxon>
        <taxon>Spermatophyta</taxon>
        <taxon>Magnoliopsida</taxon>
        <taxon>Liliopsida</taxon>
        <taxon>Poales</taxon>
        <taxon>Poaceae</taxon>
        <taxon>PACMAD clade</taxon>
        <taxon>Panicoideae</taxon>
        <taxon>Panicodae</taxon>
        <taxon>Paniceae</taxon>
        <taxon>Melinidinae</taxon>
        <taxon>Urochloa</taxon>
    </lineage>
</organism>
<feature type="domain" description="Helicase ATP-binding" evidence="7">
    <location>
        <begin position="342"/>
        <end position="510"/>
    </location>
</feature>
<dbReference type="GO" id="GO:0004386">
    <property type="term" value="F:helicase activity"/>
    <property type="evidence" value="ECO:0007669"/>
    <property type="project" value="UniProtKB-KW"/>
</dbReference>
<proteinExistence type="predicted"/>
<keyword evidence="3" id="KW-0378">Hydrolase</keyword>
<reference evidence="8 9" key="2">
    <citation type="submission" date="2024-10" db="EMBL/GenBank/DDBJ databases">
        <authorList>
            <person name="Ryan C."/>
        </authorList>
    </citation>
    <scope>NUCLEOTIDE SEQUENCE [LARGE SCALE GENOMIC DNA]</scope>
</reference>
<dbReference type="InterPro" id="IPR014001">
    <property type="entry name" value="Helicase_ATP-bd"/>
</dbReference>
<dbReference type="InterPro" id="IPR044567">
    <property type="entry name" value="CLSY/DRD1"/>
</dbReference>
<evidence type="ECO:0000256" key="2">
    <source>
        <dbReference type="ARBA" id="ARBA00022741"/>
    </source>
</evidence>